<name>A0A9J5XHD0_SOLCO</name>
<dbReference type="AlphaFoldDB" id="A0A9J5XHD0"/>
<evidence type="ECO:0000313" key="2">
    <source>
        <dbReference type="Proteomes" id="UP000824120"/>
    </source>
</evidence>
<dbReference type="PANTHER" id="PTHR47481:SF34">
    <property type="entry name" value="CCHC-TYPE DOMAIN-CONTAINING PROTEIN"/>
    <property type="match status" value="1"/>
</dbReference>
<dbReference type="PANTHER" id="PTHR47481">
    <property type="match status" value="1"/>
</dbReference>
<comment type="caution">
    <text evidence="1">The sequence shown here is derived from an EMBL/GenBank/DDBJ whole genome shotgun (WGS) entry which is preliminary data.</text>
</comment>
<evidence type="ECO:0000313" key="1">
    <source>
        <dbReference type="EMBL" id="KAG5587023.1"/>
    </source>
</evidence>
<proteinExistence type="predicted"/>
<dbReference type="EMBL" id="JACXVP010000009">
    <property type="protein sequence ID" value="KAG5587023.1"/>
    <property type="molecule type" value="Genomic_DNA"/>
</dbReference>
<organism evidence="1 2">
    <name type="scientific">Solanum commersonii</name>
    <name type="common">Commerson's wild potato</name>
    <name type="synonym">Commerson's nightshade</name>
    <dbReference type="NCBI Taxonomy" id="4109"/>
    <lineage>
        <taxon>Eukaryota</taxon>
        <taxon>Viridiplantae</taxon>
        <taxon>Streptophyta</taxon>
        <taxon>Embryophyta</taxon>
        <taxon>Tracheophyta</taxon>
        <taxon>Spermatophyta</taxon>
        <taxon>Magnoliopsida</taxon>
        <taxon>eudicotyledons</taxon>
        <taxon>Gunneridae</taxon>
        <taxon>Pentapetalae</taxon>
        <taxon>asterids</taxon>
        <taxon>lamiids</taxon>
        <taxon>Solanales</taxon>
        <taxon>Solanaceae</taxon>
        <taxon>Solanoideae</taxon>
        <taxon>Solaneae</taxon>
        <taxon>Solanum</taxon>
    </lineage>
</organism>
<dbReference type="OrthoDB" id="1304999at2759"/>
<reference evidence="1 2" key="1">
    <citation type="submission" date="2020-09" db="EMBL/GenBank/DDBJ databases">
        <title>De no assembly of potato wild relative species, Solanum commersonii.</title>
        <authorList>
            <person name="Cho K."/>
        </authorList>
    </citation>
    <scope>NUCLEOTIDE SEQUENCE [LARGE SCALE GENOMIC DNA]</scope>
    <source>
        <strain evidence="1">LZ3.2</strain>
        <tissue evidence="1">Leaf</tissue>
    </source>
</reference>
<dbReference type="Proteomes" id="UP000824120">
    <property type="component" value="Chromosome 9"/>
</dbReference>
<protein>
    <submittedName>
        <fullName evidence="1">Uncharacterized protein</fullName>
    </submittedName>
</protein>
<accession>A0A9J5XHD0</accession>
<gene>
    <name evidence="1" type="ORF">H5410_047457</name>
</gene>
<sequence length="221" mass="24830">MSLTMVSTNASSENTSITPSLVFVPNSATILTMNSNEQFININTVSMLLLFSTATPFHQRQDHLIRSVIISSLSSNIVPFVIDVKSFYALWQNLTTAYAKQLRARVTSLRESLSNLKNALCALEIPVTFEELHKKLLDFEQNLIRSSFSSTVSVTTNLVVKPTLHNNRSRSNYASHQGNNLNPMNRHAFKKFSAQLIGQNTNKNCPRVTCQLCDKSDHHMK</sequence>
<keyword evidence="2" id="KW-1185">Reference proteome</keyword>